<dbReference type="AlphaFoldDB" id="A0A1F4RDG8"/>
<dbReference type="Gene3D" id="3.30.160.20">
    <property type="match status" value="1"/>
</dbReference>
<dbReference type="InterPro" id="IPR052405">
    <property type="entry name" value="Mito_Transl_Release_Factor"/>
</dbReference>
<keyword evidence="2" id="KW-0809">Transit peptide</keyword>
<organism evidence="5 6">
    <name type="scientific">candidate division WOR-1 bacterium RIFCSPLOWO2_02_FULL_46_20</name>
    <dbReference type="NCBI Taxonomy" id="1802567"/>
    <lineage>
        <taxon>Bacteria</taxon>
        <taxon>Bacillati</taxon>
        <taxon>Saganbacteria</taxon>
    </lineage>
</organism>
<sequence>MLDNFGINPKDVIEKFIRSGGPGGQKVNKSSSCVYLKHIPTGFEVKMSRERSQALNRFLAWRLLADKIKERIQGIKSARRKKIEKIRRQKRKRSKRAQEKVLRQKKLHSQKKNLRKVGLKDWA</sequence>
<dbReference type="PANTHER" id="PTHR46203:SF1">
    <property type="entry name" value="MITOCHONDRIAL TRANSLATION RELEASE FACTOR IN RESCUE"/>
    <property type="match status" value="1"/>
</dbReference>
<dbReference type="Pfam" id="PF00472">
    <property type="entry name" value="RF-1"/>
    <property type="match status" value="1"/>
</dbReference>
<protein>
    <recommendedName>
        <fullName evidence="4">Prokaryotic-type class I peptide chain release factors domain-containing protein</fullName>
    </recommendedName>
</protein>
<evidence type="ECO:0000313" key="5">
    <source>
        <dbReference type="EMBL" id="OGC06222.1"/>
    </source>
</evidence>
<dbReference type="InterPro" id="IPR000352">
    <property type="entry name" value="Pep_chain_release_fac_I"/>
</dbReference>
<feature type="compositionally biased region" description="Basic residues" evidence="3">
    <location>
        <begin position="79"/>
        <end position="95"/>
    </location>
</feature>
<proteinExistence type="inferred from homology"/>
<evidence type="ECO:0000256" key="1">
    <source>
        <dbReference type="ARBA" id="ARBA00010835"/>
    </source>
</evidence>
<evidence type="ECO:0000256" key="2">
    <source>
        <dbReference type="ARBA" id="ARBA00022946"/>
    </source>
</evidence>
<feature type="compositionally biased region" description="Basic residues" evidence="3">
    <location>
        <begin position="103"/>
        <end position="117"/>
    </location>
</feature>
<dbReference type="SUPFAM" id="SSF75620">
    <property type="entry name" value="Release factor"/>
    <property type="match status" value="1"/>
</dbReference>
<feature type="domain" description="Prokaryotic-type class I peptide chain release factors" evidence="4">
    <location>
        <begin position="6"/>
        <end position="110"/>
    </location>
</feature>
<comment type="caution">
    <text evidence="5">The sequence shown here is derived from an EMBL/GenBank/DDBJ whole genome shotgun (WGS) entry which is preliminary data.</text>
</comment>
<accession>A0A1F4RDG8</accession>
<evidence type="ECO:0000256" key="3">
    <source>
        <dbReference type="SAM" id="MobiDB-lite"/>
    </source>
</evidence>
<evidence type="ECO:0000313" key="6">
    <source>
        <dbReference type="Proteomes" id="UP000176938"/>
    </source>
</evidence>
<dbReference type="EMBL" id="METP01000023">
    <property type="protein sequence ID" value="OGC06222.1"/>
    <property type="molecule type" value="Genomic_DNA"/>
</dbReference>
<gene>
    <name evidence="5" type="ORF">A3H38_01530</name>
</gene>
<dbReference type="PANTHER" id="PTHR46203">
    <property type="entry name" value="PROBABLE PEPTIDE CHAIN RELEASE FACTOR C12ORF65"/>
    <property type="match status" value="1"/>
</dbReference>
<name>A0A1F4RDG8_UNCSA</name>
<dbReference type="GO" id="GO:0003747">
    <property type="term" value="F:translation release factor activity"/>
    <property type="evidence" value="ECO:0007669"/>
    <property type="project" value="InterPro"/>
</dbReference>
<comment type="similarity">
    <text evidence="1">Belongs to the prokaryotic/mitochondrial release factor family.</text>
</comment>
<dbReference type="InterPro" id="IPR045853">
    <property type="entry name" value="Pep_chain_release_fac_I_sf"/>
</dbReference>
<reference evidence="5 6" key="1">
    <citation type="journal article" date="2016" name="Nat. Commun.">
        <title>Thousands of microbial genomes shed light on interconnected biogeochemical processes in an aquifer system.</title>
        <authorList>
            <person name="Anantharaman K."/>
            <person name="Brown C.T."/>
            <person name="Hug L.A."/>
            <person name="Sharon I."/>
            <person name="Castelle C.J."/>
            <person name="Probst A.J."/>
            <person name="Thomas B.C."/>
            <person name="Singh A."/>
            <person name="Wilkins M.J."/>
            <person name="Karaoz U."/>
            <person name="Brodie E.L."/>
            <person name="Williams K.H."/>
            <person name="Hubbard S.S."/>
            <person name="Banfield J.F."/>
        </authorList>
    </citation>
    <scope>NUCLEOTIDE SEQUENCE [LARGE SCALE GENOMIC DNA]</scope>
</reference>
<dbReference type="Proteomes" id="UP000176938">
    <property type="component" value="Unassembled WGS sequence"/>
</dbReference>
<evidence type="ECO:0000259" key="4">
    <source>
        <dbReference type="Pfam" id="PF00472"/>
    </source>
</evidence>
<feature type="region of interest" description="Disordered" evidence="3">
    <location>
        <begin position="79"/>
        <end position="123"/>
    </location>
</feature>